<reference evidence="7 8" key="1">
    <citation type="submission" date="2017-02" db="EMBL/GenBank/DDBJ databases">
        <authorList>
            <person name="Peterson S.W."/>
        </authorList>
    </citation>
    <scope>NUCLEOTIDE SEQUENCE [LARGE SCALE GENOMIC DNA]</scope>
    <source>
        <strain evidence="7 8">ATCC 49788</strain>
    </source>
</reference>
<keyword evidence="3" id="KW-0862">Zinc</keyword>
<dbReference type="STRING" id="92487.SAMN02745130_01128"/>
<dbReference type="InterPro" id="IPR006913">
    <property type="entry name" value="CENP-V/GFA"/>
</dbReference>
<feature type="domain" description="CENP-V/GFA" evidence="6">
    <location>
        <begin position="7"/>
        <end position="124"/>
    </location>
</feature>
<evidence type="ECO:0000256" key="5">
    <source>
        <dbReference type="SAM" id="MobiDB-lite"/>
    </source>
</evidence>
<dbReference type="Pfam" id="PF04828">
    <property type="entry name" value="GFA"/>
    <property type="match status" value="1"/>
</dbReference>
<dbReference type="InterPro" id="IPR011057">
    <property type="entry name" value="Mss4-like_sf"/>
</dbReference>
<comment type="similarity">
    <text evidence="1">Belongs to the Gfa family.</text>
</comment>
<dbReference type="EMBL" id="FUYB01000003">
    <property type="protein sequence ID" value="SKA72585.1"/>
    <property type="molecule type" value="Genomic_DNA"/>
</dbReference>
<organism evidence="7 8">
    <name type="scientific">Thiothrix eikelboomii</name>
    <dbReference type="NCBI Taxonomy" id="92487"/>
    <lineage>
        <taxon>Bacteria</taxon>
        <taxon>Pseudomonadati</taxon>
        <taxon>Pseudomonadota</taxon>
        <taxon>Gammaproteobacteria</taxon>
        <taxon>Thiotrichales</taxon>
        <taxon>Thiotrichaceae</taxon>
        <taxon>Thiothrix</taxon>
    </lineage>
</organism>
<sequence length="148" mass="16053">MSEAIFASGHCLCGAVEFTVSSAPILSAQCHCEHCQRASGTGHMSLAFFPEAAVAIRGETRHFDSVTDTGSINTRYFCPTCGSRLFGQTTMRPGVLGIAVGAFDQHTWFKPDRIVYHRNKPAWDFMDPNLPTFETGAPPPPSKDKASS</sequence>
<evidence type="ECO:0000256" key="3">
    <source>
        <dbReference type="ARBA" id="ARBA00022833"/>
    </source>
</evidence>
<evidence type="ECO:0000256" key="4">
    <source>
        <dbReference type="ARBA" id="ARBA00023239"/>
    </source>
</evidence>
<dbReference type="GO" id="GO:0046872">
    <property type="term" value="F:metal ion binding"/>
    <property type="evidence" value="ECO:0007669"/>
    <property type="project" value="UniProtKB-KW"/>
</dbReference>
<evidence type="ECO:0000313" key="7">
    <source>
        <dbReference type="EMBL" id="SKA72585.1"/>
    </source>
</evidence>
<keyword evidence="2" id="KW-0479">Metal-binding</keyword>
<feature type="region of interest" description="Disordered" evidence="5">
    <location>
        <begin position="129"/>
        <end position="148"/>
    </location>
</feature>
<evidence type="ECO:0000256" key="1">
    <source>
        <dbReference type="ARBA" id="ARBA00005495"/>
    </source>
</evidence>
<keyword evidence="8" id="KW-1185">Reference proteome</keyword>
<dbReference type="AlphaFoldDB" id="A0A1T4W6D0"/>
<dbReference type="PROSITE" id="PS51891">
    <property type="entry name" value="CENP_V_GFA"/>
    <property type="match status" value="1"/>
</dbReference>
<dbReference type="PANTHER" id="PTHR33337:SF40">
    <property type="entry name" value="CENP-V_GFA DOMAIN-CONTAINING PROTEIN-RELATED"/>
    <property type="match status" value="1"/>
</dbReference>
<keyword evidence="4" id="KW-0456">Lyase</keyword>
<protein>
    <submittedName>
        <fullName evidence="7">Uncharacterized conserved protein</fullName>
    </submittedName>
</protein>
<dbReference type="Gene3D" id="3.90.1590.10">
    <property type="entry name" value="glutathione-dependent formaldehyde- activating enzyme (gfa)"/>
    <property type="match status" value="1"/>
</dbReference>
<proteinExistence type="inferred from homology"/>
<dbReference type="PANTHER" id="PTHR33337">
    <property type="entry name" value="GFA DOMAIN-CONTAINING PROTEIN"/>
    <property type="match status" value="1"/>
</dbReference>
<evidence type="ECO:0000259" key="6">
    <source>
        <dbReference type="PROSITE" id="PS51891"/>
    </source>
</evidence>
<dbReference type="RefSeq" id="WP_078921602.1">
    <property type="nucleotide sequence ID" value="NZ_FUYB01000003.1"/>
</dbReference>
<name>A0A1T4W6D0_9GAMM</name>
<evidence type="ECO:0000256" key="2">
    <source>
        <dbReference type="ARBA" id="ARBA00022723"/>
    </source>
</evidence>
<accession>A0A1T4W6D0</accession>
<dbReference type="OrthoDB" id="4188830at2"/>
<dbReference type="SUPFAM" id="SSF51316">
    <property type="entry name" value="Mss4-like"/>
    <property type="match status" value="1"/>
</dbReference>
<evidence type="ECO:0000313" key="8">
    <source>
        <dbReference type="Proteomes" id="UP000190460"/>
    </source>
</evidence>
<dbReference type="GO" id="GO:0016846">
    <property type="term" value="F:carbon-sulfur lyase activity"/>
    <property type="evidence" value="ECO:0007669"/>
    <property type="project" value="InterPro"/>
</dbReference>
<dbReference type="Proteomes" id="UP000190460">
    <property type="component" value="Unassembled WGS sequence"/>
</dbReference>
<gene>
    <name evidence="7" type="ORF">SAMN02745130_01128</name>
</gene>